<dbReference type="EMBL" id="RHLQ01000005">
    <property type="protein sequence ID" value="RND00816.1"/>
    <property type="molecule type" value="Genomic_DNA"/>
</dbReference>
<keyword evidence="2" id="KW-1185">Reference proteome</keyword>
<evidence type="ECO:0000313" key="1">
    <source>
        <dbReference type="EMBL" id="RND00816.1"/>
    </source>
</evidence>
<comment type="caution">
    <text evidence="1">The sequence shown here is derived from an EMBL/GenBank/DDBJ whole genome shotgun (WGS) entry which is preliminary data.</text>
</comment>
<proteinExistence type="predicted"/>
<organism evidence="1 2">
    <name type="scientific">Lysinibacillus halotolerans</name>
    <dbReference type="NCBI Taxonomy" id="1368476"/>
    <lineage>
        <taxon>Bacteria</taxon>
        <taxon>Bacillati</taxon>
        <taxon>Bacillota</taxon>
        <taxon>Bacilli</taxon>
        <taxon>Bacillales</taxon>
        <taxon>Bacillaceae</taxon>
        <taxon>Lysinibacillus</taxon>
    </lineage>
</organism>
<dbReference type="Proteomes" id="UP000279909">
    <property type="component" value="Unassembled WGS sequence"/>
</dbReference>
<evidence type="ECO:0000313" key="2">
    <source>
        <dbReference type="Proteomes" id="UP000279909"/>
    </source>
</evidence>
<sequence>MIEAEWKEKRILSSQDNIKSIATYWMMRSKNSNYIGVVTWRDLSMDDVFYKINYTQTYVVL</sequence>
<accession>A0A3M8HED3</accession>
<dbReference type="AlphaFoldDB" id="A0A3M8HED3"/>
<protein>
    <submittedName>
        <fullName evidence="1">Uncharacterized protein</fullName>
    </submittedName>
</protein>
<name>A0A3M8HED3_9BACI</name>
<reference evidence="1 2" key="1">
    <citation type="journal article" date="2014" name="Int. J. Syst. Evol. Microbiol.">
        <title>Lysinibacillus halotolerans sp. nov., isolated from saline-alkaline soil.</title>
        <authorList>
            <person name="Kong D."/>
            <person name="Wang Y."/>
            <person name="Zhao B."/>
            <person name="Li Y."/>
            <person name="Song J."/>
            <person name="Zhai Y."/>
            <person name="Zhang C."/>
            <person name="Wang H."/>
            <person name="Chen X."/>
            <person name="Zhao B."/>
            <person name="Ruan Z."/>
        </authorList>
    </citation>
    <scope>NUCLEOTIDE SEQUENCE [LARGE SCALE GENOMIC DNA]</scope>
    <source>
        <strain evidence="1 2">MCCC 1A12703</strain>
    </source>
</reference>
<gene>
    <name evidence="1" type="ORF">EC501_03845</name>
</gene>